<evidence type="ECO:0000259" key="2">
    <source>
        <dbReference type="Pfam" id="PF01970"/>
    </source>
</evidence>
<feature type="transmembrane region" description="Helical" evidence="1">
    <location>
        <begin position="169"/>
        <end position="188"/>
    </location>
</feature>
<keyword evidence="1" id="KW-1133">Transmembrane helix</keyword>
<keyword evidence="4" id="KW-1185">Reference proteome</keyword>
<feature type="transmembrane region" description="Helical" evidence="1">
    <location>
        <begin position="317"/>
        <end position="340"/>
    </location>
</feature>
<evidence type="ECO:0000256" key="1">
    <source>
        <dbReference type="SAM" id="Phobius"/>
    </source>
</evidence>
<gene>
    <name evidence="3" type="ORF">GCM10009559_28000</name>
</gene>
<feature type="transmembrane region" description="Helical" evidence="1">
    <location>
        <begin position="20"/>
        <end position="49"/>
    </location>
</feature>
<proteinExistence type="predicted"/>
<evidence type="ECO:0000313" key="4">
    <source>
        <dbReference type="Proteomes" id="UP001499967"/>
    </source>
</evidence>
<feature type="domain" description="DUF112" evidence="2">
    <location>
        <begin position="20"/>
        <end position="437"/>
    </location>
</feature>
<dbReference type="PANTHER" id="PTHR35342:SF5">
    <property type="entry name" value="TRICARBOXYLIC TRANSPORT PROTEIN"/>
    <property type="match status" value="1"/>
</dbReference>
<comment type="caution">
    <text evidence="3">The sequence shown here is derived from an EMBL/GenBank/DDBJ whole genome shotgun (WGS) entry which is preliminary data.</text>
</comment>
<evidence type="ECO:0000313" key="3">
    <source>
        <dbReference type="EMBL" id="GAA0936028.1"/>
    </source>
</evidence>
<feature type="transmembrane region" description="Helical" evidence="1">
    <location>
        <begin position="144"/>
        <end position="163"/>
    </location>
</feature>
<feature type="transmembrane region" description="Helical" evidence="1">
    <location>
        <begin position="108"/>
        <end position="132"/>
    </location>
</feature>
<keyword evidence="1" id="KW-0812">Transmembrane</keyword>
<dbReference type="InterPro" id="IPR002823">
    <property type="entry name" value="DUF112_TM"/>
</dbReference>
<feature type="transmembrane region" description="Helical" evidence="1">
    <location>
        <begin position="352"/>
        <end position="371"/>
    </location>
</feature>
<reference evidence="4" key="1">
    <citation type="journal article" date="2019" name="Int. J. Syst. Evol. Microbiol.">
        <title>The Global Catalogue of Microorganisms (GCM) 10K type strain sequencing project: providing services to taxonomists for standard genome sequencing and annotation.</title>
        <authorList>
            <consortium name="The Broad Institute Genomics Platform"/>
            <consortium name="The Broad Institute Genome Sequencing Center for Infectious Disease"/>
            <person name="Wu L."/>
            <person name="Ma J."/>
        </authorList>
    </citation>
    <scope>NUCLEOTIDE SEQUENCE [LARGE SCALE GENOMIC DNA]</scope>
    <source>
        <strain evidence="4">JCM 11117</strain>
    </source>
</reference>
<dbReference type="Pfam" id="PF01970">
    <property type="entry name" value="TctA"/>
    <property type="match status" value="1"/>
</dbReference>
<feature type="transmembrane region" description="Helical" evidence="1">
    <location>
        <begin position="383"/>
        <end position="403"/>
    </location>
</feature>
<keyword evidence="1" id="KW-0472">Membrane</keyword>
<dbReference type="EMBL" id="BAAAHP010000075">
    <property type="protein sequence ID" value="GAA0936028.1"/>
    <property type="molecule type" value="Genomic_DNA"/>
</dbReference>
<protein>
    <submittedName>
        <fullName evidence="3">Tripartite tricarboxylate transporter permease</fullName>
    </submittedName>
</protein>
<dbReference type="Proteomes" id="UP001499967">
    <property type="component" value="Unassembled WGS sequence"/>
</dbReference>
<feature type="transmembrane region" description="Helical" evidence="1">
    <location>
        <begin position="61"/>
        <end position="82"/>
    </location>
</feature>
<feature type="transmembrane region" description="Helical" evidence="1">
    <location>
        <begin position="432"/>
        <end position="449"/>
    </location>
</feature>
<sequence>MDTFSDLLAGFAAALTPQNLVLALIGCVIGTLLGLLPGIGSTAGIAILIPLTFTLDTASAIIMLAAIFYGTAYGGTITSVLLNIPGEGESAITCIDGYEMTKKGRAGVALTIAGVGSFIGGTIATIGLVLAAEPLADLGLRIGPPEFFSLVIVGIALLVGLIGESVVTGLISASVGMLIAMVGIDPIAGLPRFTFGSAHLFDGVSFVPVLVGVFGLGELLANAGGTARRPSAPTLRELLPTRTDLRRAAPAIGRGTGIGFLIGLVPGVTNAISSLLAYSSERKISRYRSELGSGAVEGVAAPETANNAHANAALVPLFTLGIPTSPAIAVLMGAFLMNGLTPGPRLFVEEPLLVWTVIASLFIGNAILLLLNVPLVGLWTRLLAIPYPVLSALILVFIIIGSYAINNSIIDVYLMLFFGVVGLVFRRLNVPLAPLVLTLILGPLIESALRQSLQISRGDFSIFLTRPISLTLLIVAAVIVVSSVLGSRLKPQGKADLPTDATV</sequence>
<organism evidence="3 4">
    <name type="scientific">Pseudonocardia zijingensis</name>
    <dbReference type="NCBI Taxonomy" id="153376"/>
    <lineage>
        <taxon>Bacteria</taxon>
        <taxon>Bacillati</taxon>
        <taxon>Actinomycetota</taxon>
        <taxon>Actinomycetes</taxon>
        <taxon>Pseudonocardiales</taxon>
        <taxon>Pseudonocardiaceae</taxon>
        <taxon>Pseudonocardia</taxon>
    </lineage>
</organism>
<dbReference type="PANTHER" id="PTHR35342">
    <property type="entry name" value="TRICARBOXYLIC TRANSPORT PROTEIN"/>
    <property type="match status" value="1"/>
</dbReference>
<feature type="transmembrane region" description="Helical" evidence="1">
    <location>
        <begin position="461"/>
        <end position="485"/>
    </location>
</feature>
<accession>A0ABP4AFS0</accession>
<feature type="transmembrane region" description="Helical" evidence="1">
    <location>
        <begin position="200"/>
        <end position="221"/>
    </location>
</feature>
<feature type="transmembrane region" description="Helical" evidence="1">
    <location>
        <begin position="409"/>
        <end position="425"/>
    </location>
</feature>
<name>A0ABP4AFS0_9PSEU</name>